<dbReference type="Proteomes" id="UP001313282">
    <property type="component" value="Unassembled WGS sequence"/>
</dbReference>
<dbReference type="CDD" id="cd09917">
    <property type="entry name" value="F-box_SF"/>
    <property type="match status" value="1"/>
</dbReference>
<organism evidence="2 3">
    <name type="scientific">Orbilia javanica</name>
    <dbReference type="NCBI Taxonomy" id="47235"/>
    <lineage>
        <taxon>Eukaryota</taxon>
        <taxon>Fungi</taxon>
        <taxon>Dikarya</taxon>
        <taxon>Ascomycota</taxon>
        <taxon>Pezizomycotina</taxon>
        <taxon>Orbiliomycetes</taxon>
        <taxon>Orbiliales</taxon>
        <taxon>Orbiliaceae</taxon>
        <taxon>Orbilia</taxon>
    </lineage>
</organism>
<dbReference type="Pfam" id="PF12937">
    <property type="entry name" value="F-box-like"/>
    <property type="match status" value="1"/>
</dbReference>
<proteinExistence type="predicted"/>
<accession>A0AAN8RAU3</accession>
<dbReference type="SUPFAM" id="SSF81383">
    <property type="entry name" value="F-box domain"/>
    <property type="match status" value="1"/>
</dbReference>
<feature type="domain" description="F-box" evidence="1">
    <location>
        <begin position="5"/>
        <end position="44"/>
    </location>
</feature>
<evidence type="ECO:0000259" key="1">
    <source>
        <dbReference type="Pfam" id="PF12937"/>
    </source>
</evidence>
<protein>
    <recommendedName>
        <fullName evidence="1">F-box domain-containing protein</fullName>
    </recommendedName>
</protein>
<dbReference type="EMBL" id="JAVHNR010000007">
    <property type="protein sequence ID" value="KAK6337061.1"/>
    <property type="molecule type" value="Genomic_DNA"/>
</dbReference>
<name>A0AAN8RAU3_9PEZI</name>
<keyword evidence="3" id="KW-1185">Reference proteome</keyword>
<comment type="caution">
    <text evidence="2">The sequence shown here is derived from an EMBL/GenBank/DDBJ whole genome shotgun (WGS) entry which is preliminary data.</text>
</comment>
<gene>
    <name evidence="2" type="ORF">TWF718_009847</name>
</gene>
<evidence type="ECO:0000313" key="2">
    <source>
        <dbReference type="EMBL" id="KAK6337061.1"/>
    </source>
</evidence>
<dbReference type="AlphaFoldDB" id="A0AAN8RAU3"/>
<dbReference type="InterPro" id="IPR001810">
    <property type="entry name" value="F-box_dom"/>
</dbReference>
<evidence type="ECO:0000313" key="3">
    <source>
        <dbReference type="Proteomes" id="UP001313282"/>
    </source>
</evidence>
<dbReference type="InterPro" id="IPR036047">
    <property type="entry name" value="F-box-like_dom_sf"/>
</dbReference>
<reference evidence="2 3" key="1">
    <citation type="submission" date="2019-10" db="EMBL/GenBank/DDBJ databases">
        <authorList>
            <person name="Palmer J.M."/>
        </authorList>
    </citation>
    <scope>NUCLEOTIDE SEQUENCE [LARGE SCALE GENOMIC DNA]</scope>
    <source>
        <strain evidence="2 3">TWF718</strain>
    </source>
</reference>
<sequence length="300" mass="34503">MAWLLALPVELVLSIIGNLDSPVDLAAFSQTCRALYQMTEETYWDTIEDQVFCNETLRNPSFELLALADMRHLKASKTKKELRDIDPFTDGVPRRQNFSELVELRKTVRWFMGEFFKNRFEIEGLESPPSNAKIIDIENAFCIIWLWIEGSFDLANRWNFDTIIDWAIADDREEFDRKYKVRQPGGLGHVYCFLMQSLTHVGPLLAKNRRNVEAELLACSSAQFAQYFRFGIPSILLIEKGINGMKSFLGSSLEDQVKEAAPYFDHAKNGVRTPRSILYYARDPAAYHFSDQLHRLLSGG</sequence>